<dbReference type="SUPFAM" id="SSF53098">
    <property type="entry name" value="Ribonuclease H-like"/>
    <property type="match status" value="1"/>
</dbReference>
<protein>
    <submittedName>
        <fullName evidence="1">RNase H domain-containing protein</fullName>
    </submittedName>
</protein>
<dbReference type="InterPro" id="IPR036397">
    <property type="entry name" value="RNaseH_sf"/>
</dbReference>
<dbReference type="EMBL" id="BMAU01021177">
    <property type="protein sequence ID" value="GFX94227.1"/>
    <property type="molecule type" value="Genomic_DNA"/>
</dbReference>
<sequence length="122" mass="13948">MSAPVTKQDLIPAHLRQLALESINEIPCDAIKIYTDGCRLDDRAGSGIYIENSGQNFYFCHRNPDFSSVFKSELTAIKLGLEAIINESDYGELWILSDSRSSLQHLHQCFSNFQYWRPNFQS</sequence>
<keyword evidence="2" id="KW-1185">Reference proteome</keyword>
<dbReference type="AlphaFoldDB" id="A0A8X6RSB4"/>
<accession>A0A8X6RSB4</accession>
<evidence type="ECO:0000313" key="2">
    <source>
        <dbReference type="Proteomes" id="UP000887159"/>
    </source>
</evidence>
<name>A0A8X6RSB4_TRICX</name>
<dbReference type="InterPro" id="IPR012337">
    <property type="entry name" value="RNaseH-like_sf"/>
</dbReference>
<dbReference type="Gene3D" id="3.30.420.10">
    <property type="entry name" value="Ribonuclease H-like superfamily/Ribonuclease H"/>
    <property type="match status" value="1"/>
</dbReference>
<dbReference type="Proteomes" id="UP000887159">
    <property type="component" value="Unassembled WGS sequence"/>
</dbReference>
<reference evidence="1" key="1">
    <citation type="submission" date="2020-08" db="EMBL/GenBank/DDBJ databases">
        <title>Multicomponent nature underlies the extraordinary mechanical properties of spider dragline silk.</title>
        <authorList>
            <person name="Kono N."/>
            <person name="Nakamura H."/>
            <person name="Mori M."/>
            <person name="Yoshida Y."/>
            <person name="Ohtoshi R."/>
            <person name="Malay A.D."/>
            <person name="Moran D.A.P."/>
            <person name="Tomita M."/>
            <person name="Numata K."/>
            <person name="Arakawa K."/>
        </authorList>
    </citation>
    <scope>NUCLEOTIDE SEQUENCE</scope>
</reference>
<comment type="caution">
    <text evidence="1">The sequence shown here is derived from an EMBL/GenBank/DDBJ whole genome shotgun (WGS) entry which is preliminary data.</text>
</comment>
<proteinExistence type="predicted"/>
<organism evidence="1 2">
    <name type="scientific">Trichonephila clavipes</name>
    <name type="common">Golden silk orbweaver</name>
    <name type="synonym">Nephila clavipes</name>
    <dbReference type="NCBI Taxonomy" id="2585209"/>
    <lineage>
        <taxon>Eukaryota</taxon>
        <taxon>Metazoa</taxon>
        <taxon>Ecdysozoa</taxon>
        <taxon>Arthropoda</taxon>
        <taxon>Chelicerata</taxon>
        <taxon>Arachnida</taxon>
        <taxon>Araneae</taxon>
        <taxon>Araneomorphae</taxon>
        <taxon>Entelegynae</taxon>
        <taxon>Araneoidea</taxon>
        <taxon>Nephilidae</taxon>
        <taxon>Trichonephila</taxon>
    </lineage>
</organism>
<evidence type="ECO:0000313" key="1">
    <source>
        <dbReference type="EMBL" id="GFX94227.1"/>
    </source>
</evidence>
<gene>
    <name evidence="1" type="primary">AVEN_225410_1</name>
    <name evidence="1" type="ORF">TNCV_4292721</name>
</gene>
<dbReference type="GO" id="GO:0003676">
    <property type="term" value="F:nucleic acid binding"/>
    <property type="evidence" value="ECO:0007669"/>
    <property type="project" value="InterPro"/>
</dbReference>